<dbReference type="InterPro" id="IPR008936">
    <property type="entry name" value="Rho_GTPase_activation_prot"/>
</dbReference>
<dbReference type="GO" id="GO:0035023">
    <property type="term" value="P:regulation of Rho protein signal transduction"/>
    <property type="evidence" value="ECO:0007669"/>
    <property type="project" value="TreeGrafter"/>
</dbReference>
<dbReference type="AlphaFoldDB" id="A0A9D4SF80"/>
<dbReference type="SMART" id="SM00324">
    <property type="entry name" value="RhoGAP"/>
    <property type="match status" value="1"/>
</dbReference>
<reference evidence="3" key="2">
    <citation type="journal article" date="2021" name="World Allergy Organ. J.">
        <title>Chromosome-level assembly of Dermatophagoides farinae genome and transcriptome reveals two novel allergens Der f 37 and Der f 39.</title>
        <authorList>
            <person name="Chen J."/>
            <person name="Cai Z."/>
            <person name="Fan D."/>
            <person name="Hu J."/>
            <person name="Hou Y."/>
            <person name="He Y."/>
            <person name="Zhang Z."/>
            <person name="Zhao Z."/>
            <person name="Gao P."/>
            <person name="Hu W."/>
            <person name="Sun J."/>
            <person name="Li J."/>
            <person name="Ji K."/>
        </authorList>
    </citation>
    <scope>NUCLEOTIDE SEQUENCE</scope>
    <source>
        <strain evidence="3">JKM2019</strain>
    </source>
</reference>
<organism evidence="3">
    <name type="scientific">Dermatophagoides farinae</name>
    <name type="common">American house dust mite</name>
    <dbReference type="NCBI Taxonomy" id="6954"/>
    <lineage>
        <taxon>Eukaryota</taxon>
        <taxon>Metazoa</taxon>
        <taxon>Ecdysozoa</taxon>
        <taxon>Arthropoda</taxon>
        <taxon>Chelicerata</taxon>
        <taxon>Arachnida</taxon>
        <taxon>Acari</taxon>
        <taxon>Acariformes</taxon>
        <taxon>Sarcoptiformes</taxon>
        <taxon>Astigmata</taxon>
        <taxon>Psoroptidia</taxon>
        <taxon>Analgoidea</taxon>
        <taxon>Pyroglyphidae</taxon>
        <taxon>Dermatophagoidinae</taxon>
        <taxon>Dermatophagoides</taxon>
    </lineage>
</organism>
<comment type="caution">
    <text evidence="3">The sequence shown here is derived from an EMBL/GenBank/DDBJ whole genome shotgun (WGS) entry which is preliminary data.</text>
</comment>
<dbReference type="SUPFAM" id="SSF48350">
    <property type="entry name" value="GTPase activation domain, GAP"/>
    <property type="match status" value="1"/>
</dbReference>
<dbReference type="Proteomes" id="UP000828236">
    <property type="component" value="Unassembled WGS sequence"/>
</dbReference>
<dbReference type="Pfam" id="PF00620">
    <property type="entry name" value="RhoGAP"/>
    <property type="match status" value="1"/>
</dbReference>
<feature type="region of interest" description="Disordered" evidence="1">
    <location>
        <begin position="148"/>
        <end position="215"/>
    </location>
</feature>
<feature type="compositionally biased region" description="Low complexity" evidence="1">
    <location>
        <begin position="190"/>
        <end position="206"/>
    </location>
</feature>
<feature type="domain" description="Rho-GAP" evidence="2">
    <location>
        <begin position="266"/>
        <end position="440"/>
    </location>
</feature>
<dbReference type="EMBL" id="SDOV01000007">
    <property type="protein sequence ID" value="KAH7638815.1"/>
    <property type="molecule type" value="Genomic_DNA"/>
</dbReference>
<reference evidence="3" key="1">
    <citation type="submission" date="2020-06" db="EMBL/GenBank/DDBJ databases">
        <authorList>
            <person name="Ji K."/>
            <person name="Li J."/>
        </authorList>
    </citation>
    <scope>NUCLEOTIDE SEQUENCE</scope>
    <source>
        <strain evidence="3">JKM2019</strain>
        <tissue evidence="3">Whole body</tissue>
    </source>
</reference>
<protein>
    <recommendedName>
        <fullName evidence="2">Rho-GAP domain-containing protein</fullName>
    </recommendedName>
</protein>
<dbReference type="GO" id="GO:0030036">
    <property type="term" value="P:actin cytoskeleton organization"/>
    <property type="evidence" value="ECO:0007669"/>
    <property type="project" value="TreeGrafter"/>
</dbReference>
<name>A0A9D4SF80_DERFA</name>
<evidence type="ECO:0000259" key="2">
    <source>
        <dbReference type="PROSITE" id="PS50238"/>
    </source>
</evidence>
<accession>A0A9D4SF80</accession>
<evidence type="ECO:0000313" key="3">
    <source>
        <dbReference type="EMBL" id="KAH7638815.1"/>
    </source>
</evidence>
<feature type="compositionally biased region" description="Basic and acidic residues" evidence="1">
    <location>
        <begin position="160"/>
        <end position="177"/>
    </location>
</feature>
<dbReference type="PANTHER" id="PTHR12659">
    <property type="entry name" value="RHO-TYPE GTPASE ACTIVATING PROTEIN"/>
    <property type="match status" value="1"/>
</dbReference>
<dbReference type="PANTHER" id="PTHR12659:SF7">
    <property type="entry name" value="CROSSVEINLESS C, ISOFORM C"/>
    <property type="match status" value="1"/>
</dbReference>
<dbReference type="GO" id="GO:0007165">
    <property type="term" value="P:signal transduction"/>
    <property type="evidence" value="ECO:0007669"/>
    <property type="project" value="InterPro"/>
</dbReference>
<gene>
    <name evidence="3" type="ORF">HUG17_2848</name>
</gene>
<dbReference type="Gene3D" id="1.10.555.10">
    <property type="entry name" value="Rho GTPase activation protein"/>
    <property type="match status" value="1"/>
</dbReference>
<evidence type="ECO:0000256" key="1">
    <source>
        <dbReference type="SAM" id="MobiDB-lite"/>
    </source>
</evidence>
<dbReference type="GO" id="GO:0005096">
    <property type="term" value="F:GTPase activator activity"/>
    <property type="evidence" value="ECO:0007669"/>
    <property type="project" value="TreeGrafter"/>
</dbReference>
<sequence length="625" mass="72253">MDTDNDDVYKSVLDNIQQIQNEILFMLDQTNLNNNSSNDDDEDEDDSKRFLLTNANLNSYCDILLEKVNKEIVWTNNLEEQQNNNYFIDRYRTTPTNNNNSIEQQQVGSKFQFTPADSTTTIEQQQRSQIHNDLNTNIKHSIINEQIITNGDGDGYGTNKKSEPEKNDQQIANDKRSWISNKKHPFINGSSSSQSRSSSSSTEQQQLTPNSTNELDKESNYRYSFYDNCNKLAVYLAHSYILDQSIPNNNTTSATNEISTNDFAQFQLQNGGRILPDYIENALIYLSKCGLNSVGIFRKSGVKSRINMLKEKIQKNEINFDTLCESVYDVADLVKTWLRDLHPHLLTNELIDMFIVATKSKNDINEQFHLWHLDDCHRYLLFIILKFLSMVAAHSSENQMNTQNLAICFAPSLCDGDTEKQINRAQKCLQYCIENYESLFYLNVKNIHLIDKHQRQSTLPMLNNNHTSVIIINASPDDILARLLYERNMIDKLISRWTIINDDDHDDHHQQQQQINNSDIFEFDLQFSCLLPTKTFSVHRQWSNSKQQQGGFELTEIGDLIRSYWIMVPNGKGQTLVKHDILMELRGLSSKWYRTIYPAIHDQQLKCLASSFIVVPMNGTRISEV</sequence>
<proteinExistence type="predicted"/>
<dbReference type="InterPro" id="IPR000198">
    <property type="entry name" value="RhoGAP_dom"/>
</dbReference>
<dbReference type="PROSITE" id="PS50238">
    <property type="entry name" value="RHOGAP"/>
    <property type="match status" value="1"/>
</dbReference>